<evidence type="ECO:0000256" key="2">
    <source>
        <dbReference type="ARBA" id="ARBA00007983"/>
    </source>
</evidence>
<dbReference type="Pfam" id="PF01179">
    <property type="entry name" value="Cu_amine_oxid"/>
    <property type="match status" value="1"/>
</dbReference>
<dbReference type="Pfam" id="PF09248">
    <property type="entry name" value="DUF1965"/>
    <property type="match status" value="1"/>
</dbReference>
<keyword evidence="5 7" id="KW-0560">Oxidoreductase</keyword>
<comment type="cofactor">
    <cofactor evidence="7">
        <name>Cu cation</name>
        <dbReference type="ChEBI" id="CHEBI:23378"/>
    </cofactor>
    <text evidence="7">Contains 1 topaquinone per subunit.</text>
</comment>
<sequence length="788" mass="87660">MRPGPLIIAFELILLDTGRASSTNQRRWTYPDWKADTVFKRQDGTGACPLPQEMSVTAPKATPFVPLSQPELDSIVKWLNSSSLGLNLSDPSSSTLAMSDNYINHIEILKPNKTDVTDYLSGSASSVPRFARVVINEGSAKVPGVVQYYVGPLPISDSTTMRPLDYFYNGPNGPKVLYSGGLYDAPRQRAVEAIVTTTMTSIADITLDLTGLAYYGSTDNRTNSVYFVQNPYSTDGTTGVTWLPWRRRAQNPWDQPSDLYVSFDIAGTDPSLYHLRMIVYNLVVYNSTDAFRAAWSAGEITKTPNPTTNDAFLNKARTGTVRDLEDRFAPTVLTIDGNRYRVDRANNYFTYMGWSFYTRFDKDTGIQFYDVRFKGESVLYELSLQDALVQYAGNNPFQAGTAYSDRFYGIGAQAVQPIPGYDCPYHATYLNATFNDGASLRTIQNAVCLFETDIGTPLTRHDVYGNWKQSTKSPKLVVRMIATLGNYDYIWDYGFVVDGSITLDTRASGYVQANYYRADDGGRWGPRIGETISGTMHTHVMNFKLDFDLVDTRNTFVKTDLVVENVTQPWYPERGVFETMRYAVHDVASEAEGRQLNLPPNGQSMYTVVNKDHLNAWGQPRGYRVQPGLSNVYLPSQNSPFLLRSGQHAKQAFAVSRQHDTEPASTAALSGNVPEAPLVEFWNFFADDEALVQEDLVVWANLGMHHYVRAEDLPNTLAAEAHASLMLAPQNWAMRGGENTRDLANAVLYNYTDTNAEGVVVPETNGVDVPGCLALGADDELLGVFEEQ</sequence>
<evidence type="ECO:0000259" key="9">
    <source>
        <dbReference type="Pfam" id="PF01179"/>
    </source>
</evidence>
<evidence type="ECO:0000256" key="1">
    <source>
        <dbReference type="ARBA" id="ARBA00001935"/>
    </source>
</evidence>
<dbReference type="InterPro" id="IPR015800">
    <property type="entry name" value="Cu_amine_oxidase_N2"/>
</dbReference>
<comment type="PTM">
    <text evidence="7">Topaquinone (TPQ) is generated by copper-dependent autoxidation of a specific tyrosyl residue.</text>
</comment>
<dbReference type="InterPro" id="IPR015798">
    <property type="entry name" value="Cu_amine_oxidase_C"/>
</dbReference>
<feature type="chain" id="PRO_5045044589" description="Amine oxidase" evidence="8">
    <location>
        <begin position="21"/>
        <end position="788"/>
    </location>
</feature>
<feature type="domain" description="Copper amine oxidase N2-terminal" evidence="10">
    <location>
        <begin position="92"/>
        <end position="156"/>
    </location>
</feature>
<reference evidence="12 13" key="1">
    <citation type="submission" date="2023-01" db="EMBL/GenBank/DDBJ databases">
        <title>Analysis of 21 Apiospora genomes using comparative genomics revels a genus with tremendous synthesis potential of carbohydrate active enzymes and secondary metabolites.</title>
        <authorList>
            <person name="Sorensen T."/>
        </authorList>
    </citation>
    <scope>NUCLEOTIDE SEQUENCE [LARGE SCALE GENOMIC DNA]</scope>
    <source>
        <strain evidence="12 13">CBS 33761</strain>
    </source>
</reference>
<evidence type="ECO:0000256" key="3">
    <source>
        <dbReference type="ARBA" id="ARBA00022723"/>
    </source>
</evidence>
<gene>
    <name evidence="12" type="ORF">PG993_002306</name>
</gene>
<dbReference type="SUPFAM" id="SSF54416">
    <property type="entry name" value="Amine oxidase N-terminal region"/>
    <property type="match status" value="2"/>
</dbReference>
<feature type="domain" description="DUF1965" evidence="11">
    <location>
        <begin position="256"/>
        <end position="305"/>
    </location>
</feature>
<feature type="signal peptide" evidence="8">
    <location>
        <begin position="1"/>
        <end position="20"/>
    </location>
</feature>
<evidence type="ECO:0000313" key="12">
    <source>
        <dbReference type="EMBL" id="KAK8050921.1"/>
    </source>
</evidence>
<dbReference type="PANTHER" id="PTHR10638">
    <property type="entry name" value="COPPER AMINE OXIDASE"/>
    <property type="match status" value="1"/>
</dbReference>
<comment type="similarity">
    <text evidence="2 7">Belongs to the copper/topaquinone oxidase family.</text>
</comment>
<evidence type="ECO:0000259" key="11">
    <source>
        <dbReference type="Pfam" id="PF09248"/>
    </source>
</evidence>
<dbReference type="EMBL" id="JAQQWK010000002">
    <property type="protein sequence ID" value="KAK8050921.1"/>
    <property type="molecule type" value="Genomic_DNA"/>
</dbReference>
<dbReference type="Gene3D" id="3.10.450.40">
    <property type="match status" value="2"/>
</dbReference>
<dbReference type="Gene3D" id="2.70.98.20">
    <property type="entry name" value="Copper amine oxidase, catalytic domain"/>
    <property type="match status" value="1"/>
</dbReference>
<feature type="domain" description="Copper amine oxidase catalytic" evidence="9">
    <location>
        <begin position="331"/>
        <end position="733"/>
    </location>
</feature>
<evidence type="ECO:0000256" key="5">
    <source>
        <dbReference type="ARBA" id="ARBA00023002"/>
    </source>
</evidence>
<dbReference type="SUPFAM" id="SSF49998">
    <property type="entry name" value="Amine oxidase catalytic domain"/>
    <property type="match status" value="1"/>
</dbReference>
<organism evidence="12 13">
    <name type="scientific">Apiospora rasikravindrae</name>
    <dbReference type="NCBI Taxonomy" id="990691"/>
    <lineage>
        <taxon>Eukaryota</taxon>
        <taxon>Fungi</taxon>
        <taxon>Dikarya</taxon>
        <taxon>Ascomycota</taxon>
        <taxon>Pezizomycotina</taxon>
        <taxon>Sordariomycetes</taxon>
        <taxon>Xylariomycetidae</taxon>
        <taxon>Amphisphaeriales</taxon>
        <taxon>Apiosporaceae</taxon>
        <taxon>Apiospora</taxon>
    </lineage>
</organism>
<keyword evidence="13" id="KW-1185">Reference proteome</keyword>
<name>A0ABR1TW96_9PEZI</name>
<dbReference type="InterPro" id="IPR015328">
    <property type="entry name" value="DUF1965"/>
</dbReference>
<protein>
    <recommendedName>
        <fullName evidence="7">Amine oxidase</fullName>
        <ecNumber evidence="7">1.4.3.-</ecNumber>
    </recommendedName>
</protein>
<dbReference type="PRINTS" id="PR00766">
    <property type="entry name" value="CUDAOXIDASE"/>
</dbReference>
<dbReference type="InterPro" id="IPR036460">
    <property type="entry name" value="Cu_amine_oxidase_C_sf"/>
</dbReference>
<dbReference type="InterPro" id="IPR049948">
    <property type="entry name" value="Cu_Am_ox_TPQ-bd"/>
</dbReference>
<accession>A0ABR1TW96</accession>
<comment type="caution">
    <text evidence="12">The sequence shown here is derived from an EMBL/GenBank/DDBJ whole genome shotgun (WGS) entry which is preliminary data.</text>
</comment>
<dbReference type="PROSITE" id="PS01164">
    <property type="entry name" value="COPPER_AMINE_OXID_1"/>
    <property type="match status" value="1"/>
</dbReference>
<evidence type="ECO:0000256" key="7">
    <source>
        <dbReference type="RuleBase" id="RU000672"/>
    </source>
</evidence>
<keyword evidence="4 7" id="KW-0801">TPQ</keyword>
<keyword evidence="3 7" id="KW-0479">Metal-binding</keyword>
<comment type="cofactor">
    <cofactor evidence="1">
        <name>Cu cation</name>
        <dbReference type="ChEBI" id="CHEBI:23378"/>
    </cofactor>
</comment>
<evidence type="ECO:0000256" key="4">
    <source>
        <dbReference type="ARBA" id="ARBA00022772"/>
    </source>
</evidence>
<keyword evidence="6 7" id="KW-0186">Copper</keyword>
<dbReference type="InterPro" id="IPR016182">
    <property type="entry name" value="Cu_amine_oxidase_N-reg"/>
</dbReference>
<dbReference type="InterPro" id="IPR000269">
    <property type="entry name" value="Cu_amine_oxidase"/>
</dbReference>
<dbReference type="PANTHER" id="PTHR10638:SF20">
    <property type="entry name" value="AMINE OXIDASE"/>
    <property type="match status" value="1"/>
</dbReference>
<dbReference type="EC" id="1.4.3.-" evidence="7"/>
<dbReference type="Pfam" id="PF02727">
    <property type="entry name" value="Cu_amine_oxidN2"/>
    <property type="match status" value="1"/>
</dbReference>
<evidence type="ECO:0000256" key="8">
    <source>
        <dbReference type="SAM" id="SignalP"/>
    </source>
</evidence>
<evidence type="ECO:0000313" key="13">
    <source>
        <dbReference type="Proteomes" id="UP001444661"/>
    </source>
</evidence>
<proteinExistence type="inferred from homology"/>
<dbReference type="Proteomes" id="UP001444661">
    <property type="component" value="Unassembled WGS sequence"/>
</dbReference>
<keyword evidence="8" id="KW-0732">Signal</keyword>
<evidence type="ECO:0000259" key="10">
    <source>
        <dbReference type="Pfam" id="PF02727"/>
    </source>
</evidence>
<evidence type="ECO:0000256" key="6">
    <source>
        <dbReference type="ARBA" id="ARBA00023008"/>
    </source>
</evidence>